<keyword evidence="2" id="KW-0677">Repeat</keyword>
<sequence length="2050" mass="229690">MMGKLGFLSTIWLILATVFGQESLTTSTSIKSEAELDRIAEDFLSSFKLAHSKTSRKKRGLDENLQMLIDDTGVYRLQTVVPVSRLCSPAVYSKFLNVGNDTYAVCATEATADTSAEIFVGIYKDTKWNIQWRWYVGNPNGLSAFYFKGFIYVLVADSDKADGTSLVRINIATREKEDDHTVFSRYVTSLSIWKMKVDDKYHMAIANSGGGRQNAAYLTSQISVYEWMGTYFDEYATFEAYDVKDIEPFHIHGAAYMAIANFRKSKNDYKVDSEILKYNLDKKNWISFQKIRTYGAMDWEFFALGSGTSQEFFLAVANKDGGDSDIQTVIYKFVKDRFVPFQCLKSPSAVSIATWSSESMFLLAVASLDAVYLYQYDGWEFVLSSVQYTRDSMSSGVTHLEFHSIIRDDAKAVILSVSNPLQYNELSLFEIGFKYENALQTWNDNSLDWCFNVLHTLDSTTTDSTLSLFNDVVFVDQPYPITINGNLYLEGGFQAGKLETPQLKEIVTQETYDSKMLLDLQDLQRRLQEISSKIHKFEDVLNNSLQIEGNQTVYGILRFKDVVFDCSRRVCQFDNINTTVLNGEEIGYWRENLIFLDGEQAINGAISAENIVANDINVFGMIDGIDSRTLVTKSGNHYITGPKTFVKPVIAPDLEVYGLVDGVKISPANILLTTGHQTVTGHLTFENIDTSWLEVEMVNGINLTSFYKDVVLSDQPSIITGKKIFHDIVVDNLIMSPNSAINGINFVDLWENTLWVEGSQKINAPMTFNSMSLQKNLNAPLGINGIQIPGPRVVNINEFANVTAPHVFEATTTIAQLNVMKSLNGLGTFESPGMPPRLDILLKTGEQLVTGKKTLHEIHLDADSFVKGTVNGVDLSEFKDMVLSRDSSRDPNSVWTFNNLKIEGPLTVNDINGHNLDNIYERALKLSDTNLPEMTFKEIVYIDELESYDINGINIENDLVLVNKPQNLTGRKVFQEIILEENNIIVEKVNNVNITFLTESILRIGNQALKSKVLNGNAKINKLTVKGSINDVPISEFVTLSGNEELLHSRKLINVTFNEIDANNLQVVGTVNDINVEDMMRDTMTYGGHEEIKGKKIIKGTIHVGDADELTVDNINGVNINELWDDAVFLDVSQTISGNKTFKSSIFFDNLKFKTIDGISEDHMRKWMLKNKAQNVTGDVVFIKGLSIKNLTVKGRINNIDIKELDDSIVKTNEPSIIEGPIVFENKLTSNGDVIVSGLIQGIDLSEEAITRFGDKVITGEKTFNNDLIVEGDVTVNGLIDGVLIQELCQKALFINEKHNITHLTIKGDVTFLHGGTIGGKVSGVDLVKLHEMAVTADNEIKFTGQKTFENLTIEGPVTLEGKLGGVDLQFLNRTYMSLTRNQEITSRMEFDELNFKETLSVKRLSTANRMINDIDTSNLNRVLRTDTTQTVTAEHHFENMVFRGDVFVTGKVNGLEIPGGLMRHNHTNYVHGMKMFEKPVHIEGDLVMGDGNKIQSVDVSKWFETAVLKNGGPIKIDGFKTFNNLSMVNARVGGLLDGLEMSENSLLMTYGDQIITGQKSIKGDVEIMGSLTVNGLVNGIDLDVLSTKTLQRGRTNKITGIKQFKEPLTIHSLEAPTVAGVDIEELERKINNKVDFGKLRNRLQEIGEVVSNMNDALSKQAIVFQYYELFQEFNMPTAYNWLYVYGEDCGELLLLSENSSSLAHCSSIHLFESSSDQQVFMAHPQEIIASFAVDVKSINVWSSTYLFVANQNSNSLCSGGTNIGPGNTTSDIYIWNTNKFELFQRIETRPVAHMVVFHDGKLCCVVYVELKECSVYCSEGSGMFFKFRETLPTSGGRKASIIQTREQTIMAIAAEELDPWDYREGGKSVDIYYWNFELSVFSSPTQVIESTFAQSVLLMNYANEYSSHIFLVVSEGRIPRVQNEPSLLIYRFDDSSHLFMKYQEIKDYGELDWIVLQTGELVLFVLNSHSGKLKLYQYKGASGFVNIDSINTLGSVSVHPFIRHDDKEGIDHFLALAGPRPLMAQPSQGTDYTKLLKSKMKGNRYFINY</sequence>
<dbReference type="OrthoDB" id="188713at2759"/>
<dbReference type="Proteomes" id="UP000887013">
    <property type="component" value="Unassembled WGS sequence"/>
</dbReference>
<name>A0A8X6MDE1_NEPPI</name>
<evidence type="ECO:0000313" key="4">
    <source>
        <dbReference type="EMBL" id="GFS48446.1"/>
    </source>
</evidence>
<keyword evidence="1 3" id="KW-0732">Signal</keyword>
<reference evidence="4" key="1">
    <citation type="submission" date="2020-08" db="EMBL/GenBank/DDBJ databases">
        <title>Multicomponent nature underlies the extraordinary mechanical properties of spider dragline silk.</title>
        <authorList>
            <person name="Kono N."/>
            <person name="Nakamura H."/>
            <person name="Mori M."/>
            <person name="Yoshida Y."/>
            <person name="Ohtoshi R."/>
            <person name="Malay A.D."/>
            <person name="Moran D.A.P."/>
            <person name="Tomita M."/>
            <person name="Numata K."/>
            <person name="Arakawa K."/>
        </authorList>
    </citation>
    <scope>NUCLEOTIDE SEQUENCE</scope>
</reference>
<comment type="caution">
    <text evidence="4">The sequence shown here is derived from an EMBL/GenBank/DDBJ whole genome shotgun (WGS) entry which is preliminary data.</text>
</comment>
<dbReference type="PROSITE" id="PS50912">
    <property type="entry name" value="EAR"/>
    <property type="match status" value="1"/>
</dbReference>
<accession>A0A8X6MDE1</accession>
<protein>
    <submittedName>
        <fullName evidence="4">Tspear</fullName>
    </submittedName>
</protein>
<dbReference type="GO" id="GO:0007165">
    <property type="term" value="P:signal transduction"/>
    <property type="evidence" value="ECO:0007669"/>
    <property type="project" value="TreeGrafter"/>
</dbReference>
<proteinExistence type="predicted"/>
<evidence type="ECO:0000256" key="3">
    <source>
        <dbReference type="SAM" id="SignalP"/>
    </source>
</evidence>
<evidence type="ECO:0000256" key="2">
    <source>
        <dbReference type="ARBA" id="ARBA00022737"/>
    </source>
</evidence>
<organism evidence="4 5">
    <name type="scientific">Nephila pilipes</name>
    <name type="common">Giant wood spider</name>
    <name type="synonym">Nephila maculata</name>
    <dbReference type="NCBI Taxonomy" id="299642"/>
    <lineage>
        <taxon>Eukaryota</taxon>
        <taxon>Metazoa</taxon>
        <taxon>Ecdysozoa</taxon>
        <taxon>Arthropoda</taxon>
        <taxon>Chelicerata</taxon>
        <taxon>Arachnida</taxon>
        <taxon>Araneae</taxon>
        <taxon>Araneomorphae</taxon>
        <taxon>Entelegynae</taxon>
        <taxon>Araneoidea</taxon>
        <taxon>Nephilidae</taxon>
        <taxon>Nephila</taxon>
    </lineage>
</organism>
<keyword evidence="5" id="KW-1185">Reference proteome</keyword>
<evidence type="ECO:0000256" key="1">
    <source>
        <dbReference type="ARBA" id="ARBA00022729"/>
    </source>
</evidence>
<feature type="chain" id="PRO_5036504593" evidence="3">
    <location>
        <begin position="21"/>
        <end position="2050"/>
    </location>
</feature>
<dbReference type="InterPro" id="IPR009039">
    <property type="entry name" value="EAR"/>
</dbReference>
<dbReference type="EMBL" id="BMAW01091192">
    <property type="protein sequence ID" value="GFS48446.1"/>
    <property type="molecule type" value="Genomic_DNA"/>
</dbReference>
<dbReference type="PANTHER" id="PTHR15261">
    <property type="entry name" value="THROMBOSPONDIN-TYPE LAMININ G DOMAIN AND EAR REPEAT-CONTAINING"/>
    <property type="match status" value="1"/>
</dbReference>
<dbReference type="PANTHER" id="PTHR15261:SF4">
    <property type="entry name" value="THROMBOSPONDIN-TYPE LAMININ G DOMAIN AND EAR REPEAT-CONTAINING PROTEIN"/>
    <property type="match status" value="1"/>
</dbReference>
<evidence type="ECO:0000313" key="5">
    <source>
        <dbReference type="Proteomes" id="UP000887013"/>
    </source>
</evidence>
<gene>
    <name evidence="4" type="primary">NCL1_28929</name>
    <name evidence="4" type="ORF">NPIL_666431</name>
</gene>
<feature type="signal peptide" evidence="3">
    <location>
        <begin position="1"/>
        <end position="20"/>
    </location>
</feature>